<dbReference type="RefSeq" id="WP_004046303.1">
    <property type="nucleotide sequence ID" value="NZ_AOJE01000010.1"/>
</dbReference>
<dbReference type="EMBL" id="AOJE01000010">
    <property type="protein sequence ID" value="ELZ42741.1"/>
    <property type="molecule type" value="Genomic_DNA"/>
</dbReference>
<evidence type="ECO:0000256" key="2">
    <source>
        <dbReference type="ARBA" id="ARBA00009773"/>
    </source>
</evidence>
<sequence length="339" mass="36022">MVLNRGRLLGALFVALAALAAVVLAEVLRTVVFAVTVAYVLYPVRQWLVERGLSRRIACVTTTAVAFVAAVLLVVPLLYVLYRRRAELIEILGQIPDIVPISVGGFELVIETVPYVAAAEVWLRQVAIAIAAAAPRLVLELVVFTFLVYGLFYRPRAVGTAVFGVVPAEYHDIPTRLHERTRETLYSIYVLQAATAAGTFVLALALFALLGYDSPVLLAIIAGVLQFIPVVGPSVLVVSMAAGDLLVGETGRAVAVLALGLVVVSFVPDAVIRTQLADWAGRISPGLYFVGFVGGILTLGAVGLIVGPLVVSLLLEVIDMLSERDAPPDRLGEAGESTE</sequence>
<reference evidence="7 8" key="1">
    <citation type="journal article" date="2014" name="PLoS Genet.">
        <title>Phylogenetically driven sequencing of extremely halophilic archaea reveals strategies for static and dynamic osmo-response.</title>
        <authorList>
            <person name="Becker E.A."/>
            <person name="Seitzer P.M."/>
            <person name="Tritt A."/>
            <person name="Larsen D."/>
            <person name="Krusor M."/>
            <person name="Yao A.I."/>
            <person name="Wu D."/>
            <person name="Madern D."/>
            <person name="Eisen J.A."/>
            <person name="Darling A.E."/>
            <person name="Facciotti M.T."/>
        </authorList>
    </citation>
    <scope>NUCLEOTIDE SEQUENCE [LARGE SCALE GENOMIC DNA]</scope>
    <source>
        <strain evidence="7 8">DSM 1137</strain>
    </source>
</reference>
<dbReference type="eggNOG" id="arCOG02642">
    <property type="taxonomic scope" value="Archaea"/>
</dbReference>
<feature type="transmembrane region" description="Helical" evidence="6">
    <location>
        <begin position="216"/>
        <end position="238"/>
    </location>
</feature>
<comment type="caution">
    <text evidence="7">The sequence shown here is derived from an EMBL/GenBank/DDBJ whole genome shotgun (WGS) entry which is preliminary data.</text>
</comment>
<dbReference type="GO" id="GO:0016020">
    <property type="term" value="C:membrane"/>
    <property type="evidence" value="ECO:0007669"/>
    <property type="project" value="UniProtKB-SubCell"/>
</dbReference>
<feature type="transmembrane region" description="Helical" evidence="6">
    <location>
        <begin position="126"/>
        <end position="152"/>
    </location>
</feature>
<evidence type="ECO:0000256" key="6">
    <source>
        <dbReference type="SAM" id="Phobius"/>
    </source>
</evidence>
<evidence type="ECO:0000256" key="5">
    <source>
        <dbReference type="ARBA" id="ARBA00023136"/>
    </source>
</evidence>
<evidence type="ECO:0000256" key="4">
    <source>
        <dbReference type="ARBA" id="ARBA00022989"/>
    </source>
</evidence>
<feature type="transmembrane region" description="Helical" evidence="6">
    <location>
        <begin position="30"/>
        <end position="48"/>
    </location>
</feature>
<organism evidence="7 8">
    <name type="scientific">Halorubrum saccharovorum DSM 1137</name>
    <dbReference type="NCBI Taxonomy" id="1227484"/>
    <lineage>
        <taxon>Archaea</taxon>
        <taxon>Methanobacteriati</taxon>
        <taxon>Methanobacteriota</taxon>
        <taxon>Stenosarchaea group</taxon>
        <taxon>Halobacteria</taxon>
        <taxon>Halobacteriales</taxon>
        <taxon>Haloferacaceae</taxon>
        <taxon>Halorubrum</taxon>
    </lineage>
</organism>
<dbReference type="STRING" id="1227484.C471_02075"/>
<accession>M0E4M9</accession>
<dbReference type="AlphaFoldDB" id="M0E4M9"/>
<feature type="transmembrane region" description="Helical" evidence="6">
    <location>
        <begin position="250"/>
        <end position="267"/>
    </location>
</feature>
<evidence type="ECO:0000256" key="1">
    <source>
        <dbReference type="ARBA" id="ARBA00004141"/>
    </source>
</evidence>
<feature type="transmembrane region" description="Helical" evidence="6">
    <location>
        <begin position="287"/>
        <end position="315"/>
    </location>
</feature>
<protein>
    <recommendedName>
        <fullName evidence="9">Permease</fullName>
    </recommendedName>
</protein>
<evidence type="ECO:0000313" key="8">
    <source>
        <dbReference type="Proteomes" id="UP000011514"/>
    </source>
</evidence>
<feature type="transmembrane region" description="Helical" evidence="6">
    <location>
        <begin position="60"/>
        <end position="82"/>
    </location>
</feature>
<name>M0E4M9_9EURY</name>
<evidence type="ECO:0000313" key="7">
    <source>
        <dbReference type="EMBL" id="ELZ42741.1"/>
    </source>
</evidence>
<dbReference type="Proteomes" id="UP000011514">
    <property type="component" value="Unassembled WGS sequence"/>
</dbReference>
<feature type="transmembrane region" description="Helical" evidence="6">
    <location>
        <begin position="186"/>
        <end position="210"/>
    </location>
</feature>
<dbReference type="InterPro" id="IPR002549">
    <property type="entry name" value="AI-2E-like"/>
</dbReference>
<evidence type="ECO:0000256" key="3">
    <source>
        <dbReference type="ARBA" id="ARBA00022692"/>
    </source>
</evidence>
<keyword evidence="4 6" id="KW-1133">Transmembrane helix</keyword>
<dbReference type="PATRIC" id="fig|1227484.4.peg.424"/>
<evidence type="ECO:0008006" key="9">
    <source>
        <dbReference type="Google" id="ProtNLM"/>
    </source>
</evidence>
<dbReference type="PANTHER" id="PTHR21716">
    <property type="entry name" value="TRANSMEMBRANE PROTEIN"/>
    <property type="match status" value="1"/>
</dbReference>
<dbReference type="OrthoDB" id="137390at2157"/>
<gene>
    <name evidence="7" type="ORF">C471_02075</name>
</gene>
<keyword evidence="3 6" id="KW-0812">Transmembrane</keyword>
<comment type="similarity">
    <text evidence="2">Belongs to the autoinducer-2 exporter (AI-2E) (TC 2.A.86) family.</text>
</comment>
<comment type="subcellular location">
    <subcellularLocation>
        <location evidence="1">Membrane</location>
        <topology evidence="1">Multi-pass membrane protein</topology>
    </subcellularLocation>
</comment>
<dbReference type="Pfam" id="PF01594">
    <property type="entry name" value="AI-2E_transport"/>
    <property type="match status" value="1"/>
</dbReference>
<keyword evidence="5 6" id="KW-0472">Membrane</keyword>
<dbReference type="PANTHER" id="PTHR21716:SF4">
    <property type="entry name" value="TRANSMEMBRANE PROTEIN 245"/>
    <property type="match status" value="1"/>
</dbReference>
<keyword evidence="8" id="KW-1185">Reference proteome</keyword>
<proteinExistence type="inferred from homology"/>